<reference evidence="2" key="1">
    <citation type="journal article" date="2023" name="Mol. Biol. Evol.">
        <title>Third-Generation Sequencing Reveals the Adaptive Role of the Epigenome in Three Deep-Sea Polychaetes.</title>
        <authorList>
            <person name="Perez M."/>
            <person name="Aroh O."/>
            <person name="Sun Y."/>
            <person name="Lan Y."/>
            <person name="Juniper S.K."/>
            <person name="Young C.R."/>
            <person name="Angers B."/>
            <person name="Qian P.Y."/>
        </authorList>
    </citation>
    <scope>NUCLEOTIDE SEQUENCE</scope>
    <source>
        <strain evidence="2">R07B-5</strain>
    </source>
</reference>
<dbReference type="InterPro" id="IPR005135">
    <property type="entry name" value="Endo/exonuclease/phosphatase"/>
</dbReference>
<dbReference type="GO" id="GO:0003824">
    <property type="term" value="F:catalytic activity"/>
    <property type="evidence" value="ECO:0007669"/>
    <property type="project" value="InterPro"/>
</dbReference>
<dbReference type="PANTHER" id="PTHR33395:SF22">
    <property type="entry name" value="REVERSE TRANSCRIPTASE DOMAIN-CONTAINING PROTEIN"/>
    <property type="match status" value="1"/>
</dbReference>
<evidence type="ECO:0000259" key="1">
    <source>
        <dbReference type="Pfam" id="PF14529"/>
    </source>
</evidence>
<organism evidence="2 3">
    <name type="scientific">Ridgeia piscesae</name>
    <name type="common">Tubeworm</name>
    <dbReference type="NCBI Taxonomy" id="27915"/>
    <lineage>
        <taxon>Eukaryota</taxon>
        <taxon>Metazoa</taxon>
        <taxon>Spiralia</taxon>
        <taxon>Lophotrochozoa</taxon>
        <taxon>Annelida</taxon>
        <taxon>Polychaeta</taxon>
        <taxon>Sedentaria</taxon>
        <taxon>Canalipalpata</taxon>
        <taxon>Sabellida</taxon>
        <taxon>Siboglinidae</taxon>
        <taxon>Ridgeia</taxon>
    </lineage>
</organism>
<dbReference type="AlphaFoldDB" id="A0AAD9KWW1"/>
<dbReference type="PANTHER" id="PTHR33395">
    <property type="entry name" value="TRANSCRIPTASE, PUTATIVE-RELATED-RELATED"/>
    <property type="match status" value="1"/>
</dbReference>
<evidence type="ECO:0000313" key="3">
    <source>
        <dbReference type="Proteomes" id="UP001209878"/>
    </source>
</evidence>
<comment type="caution">
    <text evidence="2">The sequence shown here is derived from an EMBL/GenBank/DDBJ whole genome shotgun (WGS) entry which is preliminary data.</text>
</comment>
<keyword evidence="3" id="KW-1185">Reference proteome</keyword>
<dbReference type="Pfam" id="PF14529">
    <property type="entry name" value="Exo_endo_phos_2"/>
    <property type="match status" value="1"/>
</dbReference>
<protein>
    <recommendedName>
        <fullName evidence="1">Endonuclease/exonuclease/phosphatase domain-containing protein</fullName>
    </recommendedName>
</protein>
<dbReference type="GO" id="GO:0061343">
    <property type="term" value="P:cell adhesion involved in heart morphogenesis"/>
    <property type="evidence" value="ECO:0007669"/>
    <property type="project" value="TreeGrafter"/>
</dbReference>
<accession>A0AAD9KWW1</accession>
<dbReference type="EMBL" id="JAODUO010000546">
    <property type="protein sequence ID" value="KAK2178365.1"/>
    <property type="molecule type" value="Genomic_DNA"/>
</dbReference>
<dbReference type="Gene3D" id="3.60.10.10">
    <property type="entry name" value="Endonuclease/exonuclease/phosphatase"/>
    <property type="match status" value="1"/>
</dbReference>
<name>A0AAD9KWW1_RIDPI</name>
<dbReference type="Proteomes" id="UP001209878">
    <property type="component" value="Unassembled WGS sequence"/>
</dbReference>
<evidence type="ECO:0000313" key="2">
    <source>
        <dbReference type="EMBL" id="KAK2178365.1"/>
    </source>
</evidence>
<dbReference type="GO" id="GO:0031012">
    <property type="term" value="C:extracellular matrix"/>
    <property type="evidence" value="ECO:0007669"/>
    <property type="project" value="TreeGrafter"/>
</dbReference>
<dbReference type="InterPro" id="IPR036691">
    <property type="entry name" value="Endo/exonu/phosph_ase_sf"/>
</dbReference>
<dbReference type="GO" id="GO:0007508">
    <property type="term" value="P:larval heart development"/>
    <property type="evidence" value="ECO:0007669"/>
    <property type="project" value="TreeGrafter"/>
</dbReference>
<proteinExistence type="predicted"/>
<dbReference type="SUPFAM" id="SSF56219">
    <property type="entry name" value="DNase I-like"/>
    <property type="match status" value="1"/>
</dbReference>
<feature type="domain" description="Endonuclease/exonuclease/phosphatase" evidence="1">
    <location>
        <begin position="190"/>
        <end position="306"/>
    </location>
</feature>
<sequence length="394" mass="44580">MCTINDTTYEQLKHNSVLWFCSCCGLANYFRCLFSSNITTSNKFSTLESLPDSSNHTHSIHDQNPIFAPNPANTSNPDRANAKTKSKLKAVVINCNSVKSTVKVSQLQATINSTNPDILFLLETKLDSSIPTYSFLPTNYEAIRKDRNAHGGGVLIAPRNDIIADPQDKLNTTCEIVWTKVHFFRNNAVYLASYYRPPNNHTASLEALHESMAILYRSCKLPPSIIIAGDLNLPDINWENVCTTNQPTATKHNKLLEIVTEYGLTNIVNELTRLDSGNILDLVLTSNPALVSNVNTVSGMCDHKAVLFQINTNPMKQTTPQHKVYNYKTANWESLKSNIILLTQKYFDRNLDNLDIDSNWNFFHQNYTKLIEQSIPSRMTKTKPHLPWITKKHY</sequence>
<gene>
    <name evidence="2" type="ORF">NP493_546g03087</name>
</gene>